<dbReference type="Gene3D" id="3.30.360.10">
    <property type="entry name" value="Dihydrodipicolinate Reductase, domain 2"/>
    <property type="match status" value="1"/>
</dbReference>
<evidence type="ECO:0000313" key="7">
    <source>
        <dbReference type="Proteomes" id="UP000324974"/>
    </source>
</evidence>
<dbReference type="InterPro" id="IPR050984">
    <property type="entry name" value="Gfo/Idh/MocA_domain"/>
</dbReference>
<evidence type="ECO:0000256" key="1">
    <source>
        <dbReference type="ARBA" id="ARBA00010928"/>
    </source>
</evidence>
<comment type="similarity">
    <text evidence="1">Belongs to the Gfo/Idh/MocA family.</text>
</comment>
<protein>
    <submittedName>
        <fullName evidence="6">Putative Rossmann-fold-type glycoside hydrolase</fullName>
    </submittedName>
</protein>
<dbReference type="SUPFAM" id="SSF55347">
    <property type="entry name" value="Glyceraldehyde-3-phosphate dehydrogenase-like, C-terminal domain"/>
    <property type="match status" value="1"/>
</dbReference>
<dbReference type="SUPFAM" id="SSF51735">
    <property type="entry name" value="NAD(P)-binding Rossmann-fold domains"/>
    <property type="match status" value="1"/>
</dbReference>
<sequence>MTGATILTSQAGAAQDPPLAPPDKQPPHVRVPEPVAKTVGWAVVGLGQLALEEVLPAFAKCRLSKPVALVSGHPDKAKKVAAVYGIDPKNVYDYENYDTIAKNPQVDVIYVILPNSLHAEYTVRGLKAGKHVLCEKPMAATVAECERMIAAGKEAKRKLMIAYRLRHEPFNRTAIDLCRKGEVGKIKLITASNGQDTKAPNIRLSKALAGGPVEDVGVYCLNAARYLTGEEPTEVTAVAVRPKDDPRFREVAESVAFTLRFPSGTVAVCDCSFGVAGVRRYTVQGAAATLSMDGAFGYAGQELVLEKDKRKAKFDLSPVNHFAAEMDYFSTCVLKNENPLTPGEEGLADVRAIIAIAEATRTGRPVPIPR</sequence>
<evidence type="ECO:0000256" key="3">
    <source>
        <dbReference type="SAM" id="MobiDB-lite"/>
    </source>
</evidence>
<feature type="domain" description="GFO/IDH/MocA-like oxidoreductase" evidence="5">
    <location>
        <begin position="172"/>
        <end position="290"/>
    </location>
</feature>
<feature type="region of interest" description="Disordered" evidence="3">
    <location>
        <begin position="1"/>
        <end position="28"/>
    </location>
</feature>
<dbReference type="GO" id="GO:0000166">
    <property type="term" value="F:nucleotide binding"/>
    <property type="evidence" value="ECO:0007669"/>
    <property type="project" value="InterPro"/>
</dbReference>
<dbReference type="InterPro" id="IPR055170">
    <property type="entry name" value="GFO_IDH_MocA-like_dom"/>
</dbReference>
<keyword evidence="2" id="KW-0560">Oxidoreductase</keyword>
<evidence type="ECO:0000256" key="2">
    <source>
        <dbReference type="ARBA" id="ARBA00023002"/>
    </source>
</evidence>
<dbReference type="InterPro" id="IPR008354">
    <property type="entry name" value="Glc-Fru_OxRdtase_bac"/>
</dbReference>
<dbReference type="AlphaFoldDB" id="A0A5C1AFM5"/>
<proteinExistence type="inferred from homology"/>
<evidence type="ECO:0000259" key="4">
    <source>
        <dbReference type="Pfam" id="PF01408"/>
    </source>
</evidence>
<gene>
    <name evidence="6" type="ORF">PX52LOC_04618</name>
</gene>
<name>A0A5C1AFM5_9BACT</name>
<dbReference type="EMBL" id="CP042425">
    <property type="protein sequence ID" value="QEL17620.1"/>
    <property type="molecule type" value="Genomic_DNA"/>
</dbReference>
<dbReference type="Pfam" id="PF22725">
    <property type="entry name" value="GFO_IDH_MocA_C3"/>
    <property type="match status" value="1"/>
</dbReference>
<reference evidence="7" key="1">
    <citation type="submission" date="2019-08" db="EMBL/GenBank/DDBJ databases">
        <title>Limnoglobus roseus gen. nov., sp. nov., a novel freshwater planctomycete with a giant genome from the family Gemmataceae.</title>
        <authorList>
            <person name="Kulichevskaya I.S."/>
            <person name="Naumoff D.G."/>
            <person name="Miroshnikov K."/>
            <person name="Ivanova A."/>
            <person name="Philippov D.A."/>
            <person name="Hakobyan A."/>
            <person name="Rijpstra I.C."/>
            <person name="Sinninghe Damste J.S."/>
            <person name="Liesack W."/>
            <person name="Dedysh S.N."/>
        </authorList>
    </citation>
    <scope>NUCLEOTIDE SEQUENCE [LARGE SCALE GENOMIC DNA]</scope>
    <source>
        <strain evidence="7">PX52</strain>
    </source>
</reference>
<dbReference type="Pfam" id="PF01408">
    <property type="entry name" value="GFO_IDH_MocA"/>
    <property type="match status" value="1"/>
</dbReference>
<dbReference type="GO" id="GO:0016787">
    <property type="term" value="F:hydrolase activity"/>
    <property type="evidence" value="ECO:0007669"/>
    <property type="project" value="UniProtKB-KW"/>
</dbReference>
<feature type="domain" description="Gfo/Idh/MocA-like oxidoreductase N-terminal" evidence="4">
    <location>
        <begin position="40"/>
        <end position="163"/>
    </location>
</feature>
<keyword evidence="7" id="KW-1185">Reference proteome</keyword>
<dbReference type="InterPro" id="IPR000683">
    <property type="entry name" value="Gfo/Idh/MocA-like_OxRdtase_N"/>
</dbReference>
<dbReference type="KEGG" id="lrs:PX52LOC_04618"/>
<dbReference type="Proteomes" id="UP000324974">
    <property type="component" value="Chromosome"/>
</dbReference>
<evidence type="ECO:0000313" key="6">
    <source>
        <dbReference type="EMBL" id="QEL17620.1"/>
    </source>
</evidence>
<dbReference type="InterPro" id="IPR036291">
    <property type="entry name" value="NAD(P)-bd_dom_sf"/>
</dbReference>
<dbReference type="PANTHER" id="PTHR22604:SF105">
    <property type="entry name" value="TRANS-1,2-DIHYDROBENZENE-1,2-DIOL DEHYDROGENASE"/>
    <property type="match status" value="1"/>
</dbReference>
<dbReference type="PRINTS" id="PR01775">
    <property type="entry name" value="GLFROXRDTASE"/>
</dbReference>
<dbReference type="Gene3D" id="3.40.50.720">
    <property type="entry name" value="NAD(P)-binding Rossmann-like Domain"/>
    <property type="match status" value="1"/>
</dbReference>
<dbReference type="OrthoDB" id="9783105at2"/>
<organism evidence="6 7">
    <name type="scientific">Limnoglobus roseus</name>
    <dbReference type="NCBI Taxonomy" id="2598579"/>
    <lineage>
        <taxon>Bacteria</taxon>
        <taxon>Pseudomonadati</taxon>
        <taxon>Planctomycetota</taxon>
        <taxon>Planctomycetia</taxon>
        <taxon>Gemmatales</taxon>
        <taxon>Gemmataceae</taxon>
        <taxon>Limnoglobus</taxon>
    </lineage>
</organism>
<dbReference type="PANTHER" id="PTHR22604">
    <property type="entry name" value="OXIDOREDUCTASES"/>
    <property type="match status" value="1"/>
</dbReference>
<keyword evidence="6" id="KW-0378">Hydrolase</keyword>
<dbReference type="GO" id="GO:0016491">
    <property type="term" value="F:oxidoreductase activity"/>
    <property type="evidence" value="ECO:0007669"/>
    <property type="project" value="UniProtKB-KW"/>
</dbReference>
<accession>A0A5C1AFM5</accession>
<evidence type="ECO:0000259" key="5">
    <source>
        <dbReference type="Pfam" id="PF22725"/>
    </source>
</evidence>